<feature type="transmembrane region" description="Helical" evidence="9">
    <location>
        <begin position="12"/>
        <end position="34"/>
    </location>
</feature>
<keyword evidence="5 9" id="KW-0812">Transmembrane</keyword>
<proteinExistence type="inferred from homology"/>
<evidence type="ECO:0000256" key="5">
    <source>
        <dbReference type="ARBA" id="ARBA00022692"/>
    </source>
</evidence>
<dbReference type="Proteomes" id="UP000295063">
    <property type="component" value="Unassembled WGS sequence"/>
</dbReference>
<evidence type="ECO:0000313" key="12">
    <source>
        <dbReference type="Proteomes" id="UP000295063"/>
    </source>
</evidence>
<comment type="similarity">
    <text evidence="8">Belongs to the TRAP transporter small permease family.</text>
</comment>
<dbReference type="InterPro" id="IPR055348">
    <property type="entry name" value="DctQ"/>
</dbReference>
<evidence type="ECO:0000256" key="7">
    <source>
        <dbReference type="ARBA" id="ARBA00023136"/>
    </source>
</evidence>
<evidence type="ECO:0000256" key="4">
    <source>
        <dbReference type="ARBA" id="ARBA00022519"/>
    </source>
</evidence>
<organism evidence="11 12">
    <name type="scientific">Anaerospora hongkongensis</name>
    <dbReference type="NCBI Taxonomy" id="244830"/>
    <lineage>
        <taxon>Bacteria</taxon>
        <taxon>Bacillati</taxon>
        <taxon>Bacillota</taxon>
        <taxon>Negativicutes</taxon>
        <taxon>Selenomonadales</taxon>
        <taxon>Sporomusaceae</taxon>
        <taxon>Anaerospora</taxon>
    </lineage>
</organism>
<dbReference type="InterPro" id="IPR007387">
    <property type="entry name" value="TRAP_DctQ"/>
</dbReference>
<dbReference type="AlphaFoldDB" id="A0A4R1Q310"/>
<keyword evidence="12" id="KW-1185">Reference proteome</keyword>
<evidence type="ECO:0000259" key="10">
    <source>
        <dbReference type="Pfam" id="PF04290"/>
    </source>
</evidence>
<evidence type="ECO:0000256" key="6">
    <source>
        <dbReference type="ARBA" id="ARBA00022989"/>
    </source>
</evidence>
<dbReference type="GO" id="GO:0005886">
    <property type="term" value="C:plasma membrane"/>
    <property type="evidence" value="ECO:0007669"/>
    <property type="project" value="UniProtKB-SubCell"/>
</dbReference>
<keyword evidence="4" id="KW-0997">Cell inner membrane</keyword>
<dbReference type="EMBL" id="SLUI01000004">
    <property type="protein sequence ID" value="TCL38210.1"/>
    <property type="molecule type" value="Genomic_DNA"/>
</dbReference>
<feature type="transmembrane region" description="Helical" evidence="9">
    <location>
        <begin position="126"/>
        <end position="147"/>
    </location>
</feature>
<keyword evidence="6 9" id="KW-1133">Transmembrane helix</keyword>
<name>A0A4R1Q310_9FIRM</name>
<keyword evidence="3" id="KW-1003">Cell membrane</keyword>
<evidence type="ECO:0000313" key="11">
    <source>
        <dbReference type="EMBL" id="TCL38210.1"/>
    </source>
</evidence>
<evidence type="ECO:0000256" key="3">
    <source>
        <dbReference type="ARBA" id="ARBA00022475"/>
    </source>
</evidence>
<keyword evidence="2" id="KW-0813">Transport</keyword>
<dbReference type="PANTHER" id="PTHR35011">
    <property type="entry name" value="2,3-DIKETO-L-GULONATE TRAP TRANSPORTER SMALL PERMEASE PROTEIN YIAM"/>
    <property type="match status" value="1"/>
</dbReference>
<feature type="transmembrane region" description="Helical" evidence="9">
    <location>
        <begin position="46"/>
        <end position="64"/>
    </location>
</feature>
<dbReference type="RefSeq" id="WP_132077848.1">
    <property type="nucleotide sequence ID" value="NZ_DAMAKO010000007.1"/>
</dbReference>
<gene>
    <name evidence="11" type="ORF">EV210_104178</name>
</gene>
<evidence type="ECO:0000256" key="2">
    <source>
        <dbReference type="ARBA" id="ARBA00022448"/>
    </source>
</evidence>
<comment type="caution">
    <text evidence="11">The sequence shown here is derived from an EMBL/GenBank/DDBJ whole genome shotgun (WGS) entry which is preliminary data.</text>
</comment>
<evidence type="ECO:0000256" key="9">
    <source>
        <dbReference type="SAM" id="Phobius"/>
    </source>
</evidence>
<reference evidence="11 12" key="1">
    <citation type="submission" date="2019-03" db="EMBL/GenBank/DDBJ databases">
        <title>Genomic Encyclopedia of Type Strains, Phase IV (KMG-IV): sequencing the most valuable type-strain genomes for metagenomic binning, comparative biology and taxonomic classification.</title>
        <authorList>
            <person name="Goeker M."/>
        </authorList>
    </citation>
    <scope>NUCLEOTIDE SEQUENCE [LARGE SCALE GENOMIC DNA]</scope>
    <source>
        <strain evidence="11 12">DSM 15969</strain>
    </source>
</reference>
<dbReference type="OrthoDB" id="9815614at2"/>
<comment type="subcellular location">
    <subcellularLocation>
        <location evidence="1">Cell inner membrane</location>
        <topology evidence="1">Multi-pass membrane protein</topology>
    </subcellularLocation>
</comment>
<protein>
    <submittedName>
        <fullName evidence="11">TRAP-type C4-dicarboxylate transport system permease small subunit</fullName>
    </submittedName>
</protein>
<feature type="transmembrane region" description="Helical" evidence="9">
    <location>
        <begin position="85"/>
        <end position="106"/>
    </location>
</feature>
<keyword evidence="7 9" id="KW-0472">Membrane</keyword>
<sequence>MKKLARMESTFNGIMALFLALMGLLIFTNVALRYLFNSGLTWAEELSRFLFVWTVFLGAIGALKDNNHLGFTSLVQKLSPIGKKVCFIVSNVLVLGTLWVLFQGSLKLTLMTSHTLSPATGLPLSYMYVIGIISSVGMFLVVCCNIYRAIFVKGAIERLVVLKESEEEVSMENTIKGEITQ</sequence>
<dbReference type="GO" id="GO:0015740">
    <property type="term" value="P:C4-dicarboxylate transport"/>
    <property type="evidence" value="ECO:0007669"/>
    <property type="project" value="TreeGrafter"/>
</dbReference>
<feature type="domain" description="Tripartite ATP-independent periplasmic transporters DctQ component" evidence="10">
    <location>
        <begin position="23"/>
        <end position="150"/>
    </location>
</feature>
<accession>A0A4R1Q310</accession>
<dbReference type="PANTHER" id="PTHR35011:SF2">
    <property type="entry name" value="2,3-DIKETO-L-GULONATE TRAP TRANSPORTER SMALL PERMEASE PROTEIN YIAM"/>
    <property type="match status" value="1"/>
</dbReference>
<dbReference type="Pfam" id="PF04290">
    <property type="entry name" value="DctQ"/>
    <property type="match status" value="1"/>
</dbReference>
<evidence type="ECO:0000256" key="1">
    <source>
        <dbReference type="ARBA" id="ARBA00004429"/>
    </source>
</evidence>
<evidence type="ECO:0000256" key="8">
    <source>
        <dbReference type="ARBA" id="ARBA00038436"/>
    </source>
</evidence>
<dbReference type="GO" id="GO:0022857">
    <property type="term" value="F:transmembrane transporter activity"/>
    <property type="evidence" value="ECO:0007669"/>
    <property type="project" value="TreeGrafter"/>
</dbReference>